<evidence type="ECO:0000313" key="3">
    <source>
        <dbReference type="Proteomes" id="UP000003856"/>
    </source>
</evidence>
<keyword evidence="1" id="KW-0472">Membrane</keyword>
<reference evidence="2 3" key="1">
    <citation type="submission" date="2009-05" db="EMBL/GenBank/DDBJ databases">
        <title>The draft genome of Acidovorax delafieldii 2AN.</title>
        <authorList>
            <consortium name="US DOE Joint Genome Institute (JGI-PGF)"/>
            <person name="Lucas S."/>
            <person name="Copeland A."/>
            <person name="Lapidus A."/>
            <person name="Glavina del Rio T."/>
            <person name="Tice H."/>
            <person name="Bruce D."/>
            <person name="Goodwin L."/>
            <person name="Pitluck S."/>
            <person name="Larimer F."/>
            <person name="Land M.L."/>
            <person name="Hauser L."/>
            <person name="Shelobolina E.S."/>
            <person name="Picardal F."/>
            <person name="Roden E."/>
            <person name="Emerson D."/>
        </authorList>
    </citation>
    <scope>NUCLEOTIDE SEQUENCE [LARGE SCALE GENOMIC DNA]</scope>
    <source>
        <strain evidence="2 3">2AN</strain>
    </source>
</reference>
<name>C5TC80_ACIDE</name>
<protein>
    <submittedName>
        <fullName evidence="2">Major facilitator superfamily MFS_1</fullName>
    </submittedName>
</protein>
<evidence type="ECO:0000313" key="2">
    <source>
        <dbReference type="EMBL" id="EER57919.1"/>
    </source>
</evidence>
<dbReference type="EMBL" id="ACQT01000418">
    <property type="protein sequence ID" value="EER57919.1"/>
    <property type="molecule type" value="Genomic_DNA"/>
</dbReference>
<keyword evidence="1" id="KW-1133">Transmembrane helix</keyword>
<evidence type="ECO:0000256" key="1">
    <source>
        <dbReference type="SAM" id="Phobius"/>
    </source>
</evidence>
<dbReference type="AlphaFoldDB" id="C5TC80"/>
<dbReference type="Proteomes" id="UP000003856">
    <property type="component" value="Unassembled WGS sequence"/>
</dbReference>
<keyword evidence="1" id="KW-0812">Transmembrane</keyword>
<gene>
    <name evidence="2" type="ORF">AcdelDRAFT_4510</name>
</gene>
<dbReference type="PATRIC" id="fig|573060.9.peg.407"/>
<comment type="caution">
    <text evidence="2">The sequence shown here is derived from an EMBL/GenBank/DDBJ whole genome shotgun (WGS) entry which is preliminary data.</text>
</comment>
<feature type="transmembrane region" description="Helical" evidence="1">
    <location>
        <begin position="19"/>
        <end position="42"/>
    </location>
</feature>
<sequence>CLAAPVFGTLLDRGMTSGIFFGSATTLALSVVSAALVGVGVASRSRRPAAAAA</sequence>
<feature type="non-terminal residue" evidence="2">
    <location>
        <position position="1"/>
    </location>
</feature>
<keyword evidence="3" id="KW-1185">Reference proteome</keyword>
<organism evidence="2 3">
    <name type="scientific">Acidovorax delafieldii 2AN</name>
    <dbReference type="NCBI Taxonomy" id="573060"/>
    <lineage>
        <taxon>Bacteria</taxon>
        <taxon>Pseudomonadati</taxon>
        <taxon>Pseudomonadota</taxon>
        <taxon>Betaproteobacteria</taxon>
        <taxon>Burkholderiales</taxon>
        <taxon>Comamonadaceae</taxon>
        <taxon>Acidovorax</taxon>
    </lineage>
</organism>
<accession>C5TC80</accession>
<proteinExistence type="predicted"/>